<accession>A0A0K1JLU3</accession>
<dbReference type="Pfam" id="PF14559">
    <property type="entry name" value="TPR_19"/>
    <property type="match status" value="1"/>
</dbReference>
<dbReference type="EMBL" id="CP011112">
    <property type="protein sequence ID" value="AKU17682.1"/>
    <property type="molecule type" value="Genomic_DNA"/>
</dbReference>
<gene>
    <name evidence="2" type="ORF">VV02_20590</name>
</gene>
<dbReference type="InterPro" id="IPR011990">
    <property type="entry name" value="TPR-like_helical_dom_sf"/>
</dbReference>
<dbReference type="SUPFAM" id="SSF48452">
    <property type="entry name" value="TPR-like"/>
    <property type="match status" value="1"/>
</dbReference>
<evidence type="ECO:0000259" key="1">
    <source>
        <dbReference type="Pfam" id="PF17128"/>
    </source>
</evidence>
<reference evidence="2 3" key="1">
    <citation type="submission" date="2015-03" db="EMBL/GenBank/DDBJ databases">
        <title>Luteipulveratus halotolerans sp. nov., a novel actinobacterium (Dermacoccaceae) from Sarawak, Malaysia.</title>
        <authorList>
            <person name="Juboi H."/>
            <person name="Basik A."/>
            <person name="Shamsul S.S."/>
            <person name="Arnold P."/>
            <person name="Schmitt E.K."/>
            <person name="Sanglier J.-J."/>
            <person name="Yeo T."/>
        </authorList>
    </citation>
    <scope>NUCLEOTIDE SEQUENCE [LARGE SCALE GENOMIC DNA]</scope>
    <source>
        <strain evidence="2 3">MN07-A0370</strain>
    </source>
</reference>
<dbReference type="Pfam" id="PF17128">
    <property type="entry name" value="DUF5107"/>
    <property type="match status" value="1"/>
</dbReference>
<feature type="domain" description="DUF5107" evidence="1">
    <location>
        <begin position="61"/>
        <end position="339"/>
    </location>
</feature>
<dbReference type="Proteomes" id="UP000066480">
    <property type="component" value="Chromosome"/>
</dbReference>
<evidence type="ECO:0000313" key="3">
    <source>
        <dbReference type="Proteomes" id="UP000066480"/>
    </source>
</evidence>
<name>A0A0K1JLU3_9MICO</name>
<dbReference type="RefSeq" id="WP_052594580.1">
    <property type="nucleotide sequence ID" value="NZ_CP011112.1"/>
</dbReference>
<dbReference type="PATRIC" id="fig|571913.6.peg.4175"/>
<dbReference type="InterPro" id="IPR033396">
    <property type="entry name" value="DUF5107"/>
</dbReference>
<keyword evidence="3" id="KW-1185">Reference proteome</keyword>
<evidence type="ECO:0000313" key="2">
    <source>
        <dbReference type="EMBL" id="AKU17682.1"/>
    </source>
</evidence>
<dbReference type="KEGG" id="lmoi:VV02_20590"/>
<dbReference type="STRING" id="571913.VV02_20590"/>
<organism evidence="2 3">
    <name type="scientific">Luteipulveratus mongoliensis</name>
    <dbReference type="NCBI Taxonomy" id="571913"/>
    <lineage>
        <taxon>Bacteria</taxon>
        <taxon>Bacillati</taxon>
        <taxon>Actinomycetota</taxon>
        <taxon>Actinomycetes</taxon>
        <taxon>Micrococcales</taxon>
        <taxon>Dermacoccaceae</taxon>
        <taxon>Luteipulveratus</taxon>
    </lineage>
</organism>
<dbReference type="AlphaFoldDB" id="A0A0K1JLU3"/>
<proteinExistence type="predicted"/>
<dbReference type="Gene3D" id="1.25.40.10">
    <property type="entry name" value="Tetratricopeptide repeat domain"/>
    <property type="match status" value="1"/>
</dbReference>
<sequence>MTSTRADTASTLTVSRLTLAAADLGPANPLPPLVASADINTGVGFGPETEDLATRSGYGQVANVLPYATQDGYTRDLQEIETPIAVLENELLRATFLLGYGGRLSSLEHKPTGRELLCRNPTLQLANLSTTNAWFSGGVEWNIGVIGHSPLTCQPVHAARLSRPDGVPVLRMYEWERLRQVPFQIDAYLPPGSPVLYVHCRITNPHEGTLPMYWWSNIAVPETPDTRVLAPADAAWNIGHTRTVSYVPVPVSGGVDRSYPTRSDVADDYFFDIREARRPWIAALDGTGTGLVQTSTARLGGRKLFVWGNGPGGQRWQQFLSEPGPAYLEIQAGIASTQLEYAPMPPGARWSWVEAYGMLESDPQAVHGDGDWHGARAAAEGSLEDLVSTSAIEDELDSCGRWADQAPDEVLQHGSGWGALEQLRSGLGHPGTPFPQESIAAPQQPWLTLLRTGRFPETDPRQPPSAFMIQPEWRTLLEPVADDSWEAQLHLGLMRCQDGERDGARQAWERSYEIRANAWALRNLAVLDRLEGDLPSAVERYRAACELAPGHSALVIETTRTLLEAERPDAARDLLSTLPDEVPGRVGLLTAQTALALGDLDEVGRILDDGLVVEDLREADTALSDLWAEYQVRQLAALEDRPITDELRDRAREQYPLPARYDFRMSAD</sequence>
<protein>
    <recommendedName>
        <fullName evidence="1">DUF5107 domain-containing protein</fullName>
    </recommendedName>
</protein>